<name>A0ABW0EG43_9BACT</name>
<dbReference type="Pfam" id="PF16250">
    <property type="entry name" value="DUF4907"/>
    <property type="match status" value="1"/>
</dbReference>
<dbReference type="InterPro" id="IPR032593">
    <property type="entry name" value="DUF4907"/>
</dbReference>
<comment type="caution">
    <text evidence="1">The sequence shown here is derived from an EMBL/GenBank/DDBJ whole genome shotgun (WGS) entry which is preliminary data.</text>
</comment>
<proteinExistence type="predicted"/>
<dbReference type="RefSeq" id="WP_378018193.1">
    <property type="nucleotide sequence ID" value="NZ_JBHSKT010000009.1"/>
</dbReference>
<reference evidence="2" key="1">
    <citation type="journal article" date="2019" name="Int. J. Syst. Evol. Microbiol.">
        <title>The Global Catalogue of Microorganisms (GCM) 10K type strain sequencing project: providing services to taxonomists for standard genome sequencing and annotation.</title>
        <authorList>
            <consortium name="The Broad Institute Genomics Platform"/>
            <consortium name="The Broad Institute Genome Sequencing Center for Infectious Disease"/>
            <person name="Wu L."/>
            <person name="Ma J."/>
        </authorList>
    </citation>
    <scope>NUCLEOTIDE SEQUENCE [LARGE SCALE GENOMIC DNA]</scope>
    <source>
        <strain evidence="2">KACC 12602</strain>
    </source>
</reference>
<accession>A0ABW0EG43</accession>
<keyword evidence="2" id="KW-1185">Reference proteome</keyword>
<organism evidence="1 2">
    <name type="scientific">Adhaeribacter terreus</name>
    <dbReference type="NCBI Taxonomy" id="529703"/>
    <lineage>
        <taxon>Bacteria</taxon>
        <taxon>Pseudomonadati</taxon>
        <taxon>Bacteroidota</taxon>
        <taxon>Cytophagia</taxon>
        <taxon>Cytophagales</taxon>
        <taxon>Hymenobacteraceae</taxon>
        <taxon>Adhaeribacter</taxon>
    </lineage>
</organism>
<gene>
    <name evidence="1" type="ORF">ACFPIB_14545</name>
</gene>
<evidence type="ECO:0000313" key="2">
    <source>
        <dbReference type="Proteomes" id="UP001596161"/>
    </source>
</evidence>
<protein>
    <submittedName>
        <fullName evidence="1">DUF4907 domain-containing protein</fullName>
    </submittedName>
</protein>
<dbReference type="Proteomes" id="UP001596161">
    <property type="component" value="Unassembled WGS sequence"/>
</dbReference>
<sequence>MKSFLLISLAIGLHACETNQPQQNATATFQGQTDTVFSKTPNAVAPAFPEATSSAKYTYQIIPAENGTFGYEIKQDSRTFIRQITIPGLPGNAGFTTKEEAEKVAELVITKLQSGEMPPTVSEVEMKQIGAIK</sequence>
<evidence type="ECO:0000313" key="1">
    <source>
        <dbReference type="EMBL" id="MFC5271834.1"/>
    </source>
</evidence>
<dbReference type="EMBL" id="JBHSKT010000009">
    <property type="protein sequence ID" value="MFC5271834.1"/>
    <property type="molecule type" value="Genomic_DNA"/>
</dbReference>